<evidence type="ECO:0000256" key="4">
    <source>
        <dbReference type="ARBA" id="ARBA00041148"/>
    </source>
</evidence>
<gene>
    <name evidence="6" type="ORF">SAMN04488136_11317</name>
</gene>
<dbReference type="InterPro" id="IPR003489">
    <property type="entry name" value="RHF/RaiA"/>
</dbReference>
<sequence>MQININGHHIDLTDSMQDYVNDKFQKLERFFDHITNVHVVLRVEKVTQIAEATLHVSQGEIHASADDENMYAAIDSLVDKLTRQLNKHKEKLINH</sequence>
<dbReference type="CDD" id="cd00552">
    <property type="entry name" value="RaiA"/>
    <property type="match status" value="1"/>
</dbReference>
<dbReference type="EMBL" id="FNDD01000013">
    <property type="protein sequence ID" value="SDH31237.1"/>
    <property type="molecule type" value="Genomic_DNA"/>
</dbReference>
<organism evidence="6 7">
    <name type="scientific">Vibrio xiamenensis</name>
    <dbReference type="NCBI Taxonomy" id="861298"/>
    <lineage>
        <taxon>Bacteria</taxon>
        <taxon>Pseudomonadati</taxon>
        <taxon>Pseudomonadota</taxon>
        <taxon>Gammaproteobacteria</taxon>
        <taxon>Vibrionales</taxon>
        <taxon>Vibrionaceae</taxon>
        <taxon>Vibrio</taxon>
    </lineage>
</organism>
<dbReference type="NCBIfam" id="TIGR00741">
    <property type="entry name" value="yfiA"/>
    <property type="match status" value="1"/>
</dbReference>
<keyword evidence="7" id="KW-1185">Reference proteome</keyword>
<dbReference type="NCBIfam" id="NF007780">
    <property type="entry name" value="PRK10470.1"/>
    <property type="match status" value="1"/>
</dbReference>
<evidence type="ECO:0000256" key="1">
    <source>
        <dbReference type="ARBA" id="ARBA00022845"/>
    </source>
</evidence>
<proteinExistence type="inferred from homology"/>
<dbReference type="InterPro" id="IPR050574">
    <property type="entry name" value="HPF/YfiA_ribosome-assoc"/>
</dbReference>
<dbReference type="RefSeq" id="WP_093273946.1">
    <property type="nucleotide sequence ID" value="NZ_FNDD01000013.1"/>
</dbReference>
<dbReference type="FunFam" id="3.30.160.100:FF:000001">
    <property type="entry name" value="Ribosome hibernation promoting factor"/>
    <property type="match status" value="1"/>
</dbReference>
<evidence type="ECO:0000313" key="6">
    <source>
        <dbReference type="EMBL" id="SDH31237.1"/>
    </source>
</evidence>
<dbReference type="OrthoDB" id="9795980at2"/>
<comment type="subunit">
    <text evidence="3">Associates exclusively with 100S ribosomes, which are dimers of 70S ribosomes.</text>
</comment>
<evidence type="ECO:0000256" key="3">
    <source>
        <dbReference type="ARBA" id="ARBA00038695"/>
    </source>
</evidence>
<evidence type="ECO:0000256" key="2">
    <source>
        <dbReference type="ARBA" id="ARBA00038434"/>
    </source>
</evidence>
<keyword evidence="1" id="KW-0810">Translation regulation</keyword>
<comment type="similarity">
    <text evidence="2">Belongs to the HPF/YfiA ribosome-associated protein family. Short HPF subfamily.</text>
</comment>
<dbReference type="GO" id="GO:0043024">
    <property type="term" value="F:ribosomal small subunit binding"/>
    <property type="evidence" value="ECO:0007669"/>
    <property type="project" value="TreeGrafter"/>
</dbReference>
<dbReference type="GO" id="GO:0022627">
    <property type="term" value="C:cytosolic small ribosomal subunit"/>
    <property type="evidence" value="ECO:0007669"/>
    <property type="project" value="TreeGrafter"/>
</dbReference>
<protein>
    <recommendedName>
        <fullName evidence="4">Ribosome hibernation promoting factor</fullName>
    </recommendedName>
    <alternativeName>
        <fullName evidence="5">Hibernation factor HPF</fullName>
    </alternativeName>
</protein>
<dbReference type="PANTHER" id="PTHR33231">
    <property type="entry name" value="30S RIBOSOMAL PROTEIN"/>
    <property type="match status" value="1"/>
</dbReference>
<dbReference type="AlphaFoldDB" id="A0A1G8BDC3"/>
<dbReference type="InterPro" id="IPR036567">
    <property type="entry name" value="RHF-like"/>
</dbReference>
<evidence type="ECO:0000256" key="5">
    <source>
        <dbReference type="ARBA" id="ARBA00041319"/>
    </source>
</evidence>
<reference evidence="6 7" key="1">
    <citation type="submission" date="2016-10" db="EMBL/GenBank/DDBJ databases">
        <authorList>
            <person name="de Groot N.N."/>
        </authorList>
    </citation>
    <scope>NUCLEOTIDE SEQUENCE [LARGE SCALE GENOMIC DNA]</scope>
    <source>
        <strain evidence="6 7">CGMCC 1.10228</strain>
    </source>
</reference>
<dbReference type="Pfam" id="PF02482">
    <property type="entry name" value="Ribosomal_S30AE"/>
    <property type="match status" value="1"/>
</dbReference>
<accession>A0A1G8BDC3</accession>
<dbReference type="SUPFAM" id="SSF69754">
    <property type="entry name" value="Ribosome binding protein Y (YfiA homologue)"/>
    <property type="match status" value="1"/>
</dbReference>
<evidence type="ECO:0000313" key="7">
    <source>
        <dbReference type="Proteomes" id="UP000198854"/>
    </source>
</evidence>
<dbReference type="Proteomes" id="UP000198854">
    <property type="component" value="Unassembled WGS sequence"/>
</dbReference>
<dbReference type="GO" id="GO:0045900">
    <property type="term" value="P:negative regulation of translational elongation"/>
    <property type="evidence" value="ECO:0007669"/>
    <property type="project" value="TreeGrafter"/>
</dbReference>
<dbReference type="PANTHER" id="PTHR33231:SF1">
    <property type="entry name" value="30S RIBOSOMAL PROTEIN"/>
    <property type="match status" value="1"/>
</dbReference>
<name>A0A1G8BDC3_9VIBR</name>
<dbReference type="Gene3D" id="3.30.160.100">
    <property type="entry name" value="Ribosome hibernation promotion factor-like"/>
    <property type="match status" value="1"/>
</dbReference>
<dbReference type="STRING" id="861298.SAMN04488136_11317"/>